<dbReference type="EMBL" id="FCNZ02000001">
    <property type="protein sequence ID" value="SAL12617.1"/>
    <property type="molecule type" value="Genomic_DNA"/>
</dbReference>
<dbReference type="Gene3D" id="3.30.450.20">
    <property type="entry name" value="PAS domain"/>
    <property type="match status" value="1"/>
</dbReference>
<evidence type="ECO:0000256" key="7">
    <source>
        <dbReference type="ARBA" id="ARBA00022840"/>
    </source>
</evidence>
<gene>
    <name evidence="11" type="ORF">AWB66_00394</name>
</gene>
<keyword evidence="8" id="KW-0902">Two-component regulatory system</keyword>
<protein>
    <recommendedName>
        <fullName evidence="2">histidine kinase</fullName>
        <ecNumber evidence="2">2.7.13.3</ecNumber>
    </recommendedName>
</protein>
<dbReference type="InterPro" id="IPR005467">
    <property type="entry name" value="His_kinase_dom"/>
</dbReference>
<dbReference type="Gene3D" id="1.10.287.130">
    <property type="match status" value="1"/>
</dbReference>
<dbReference type="NCBIfam" id="TIGR00229">
    <property type="entry name" value="sensory_box"/>
    <property type="match status" value="1"/>
</dbReference>
<dbReference type="SMART" id="SM00091">
    <property type="entry name" value="PAS"/>
    <property type="match status" value="1"/>
</dbReference>
<feature type="domain" description="Histidine kinase" evidence="9">
    <location>
        <begin position="231"/>
        <end position="447"/>
    </location>
</feature>
<comment type="caution">
    <text evidence="11">The sequence shown here is derived from an EMBL/GenBank/DDBJ whole genome shotgun (WGS) entry which is preliminary data.</text>
</comment>
<dbReference type="GO" id="GO:0000155">
    <property type="term" value="F:phosphorelay sensor kinase activity"/>
    <property type="evidence" value="ECO:0007669"/>
    <property type="project" value="InterPro"/>
</dbReference>
<evidence type="ECO:0000313" key="11">
    <source>
        <dbReference type="EMBL" id="SAL12617.1"/>
    </source>
</evidence>
<dbReference type="Proteomes" id="UP000054717">
    <property type="component" value="Unassembled WGS sequence"/>
</dbReference>
<evidence type="ECO:0000256" key="2">
    <source>
        <dbReference type="ARBA" id="ARBA00012438"/>
    </source>
</evidence>
<dbReference type="PROSITE" id="PS50109">
    <property type="entry name" value="HIS_KIN"/>
    <property type="match status" value="1"/>
</dbReference>
<evidence type="ECO:0000256" key="8">
    <source>
        <dbReference type="ARBA" id="ARBA00023012"/>
    </source>
</evidence>
<dbReference type="AlphaFoldDB" id="A0A158EYJ5"/>
<evidence type="ECO:0000256" key="4">
    <source>
        <dbReference type="ARBA" id="ARBA00022679"/>
    </source>
</evidence>
<reference evidence="11" key="1">
    <citation type="submission" date="2016-01" db="EMBL/GenBank/DDBJ databases">
        <authorList>
            <person name="Peeters Charlotte."/>
        </authorList>
    </citation>
    <scope>NUCLEOTIDE SEQUENCE</scope>
    <source>
        <strain evidence="11">LMG 22936</strain>
    </source>
</reference>
<dbReference type="Pfam" id="PF00512">
    <property type="entry name" value="HisKA"/>
    <property type="match status" value="1"/>
</dbReference>
<dbReference type="InterPro" id="IPR036890">
    <property type="entry name" value="HATPase_C_sf"/>
</dbReference>
<dbReference type="Pfam" id="PF13426">
    <property type="entry name" value="PAS_9"/>
    <property type="match status" value="1"/>
</dbReference>
<name>A0A158EYJ5_9BURK</name>
<dbReference type="InterPro" id="IPR003594">
    <property type="entry name" value="HATPase_dom"/>
</dbReference>
<dbReference type="EC" id="2.7.13.3" evidence="2"/>
<dbReference type="SMART" id="SM00388">
    <property type="entry name" value="HisKA"/>
    <property type="match status" value="1"/>
</dbReference>
<dbReference type="InterPro" id="IPR000014">
    <property type="entry name" value="PAS"/>
</dbReference>
<evidence type="ECO:0000256" key="1">
    <source>
        <dbReference type="ARBA" id="ARBA00000085"/>
    </source>
</evidence>
<dbReference type="Pfam" id="PF02518">
    <property type="entry name" value="HATPase_c"/>
    <property type="match status" value="1"/>
</dbReference>
<dbReference type="SMART" id="SM00387">
    <property type="entry name" value="HATPase_c"/>
    <property type="match status" value="1"/>
</dbReference>
<proteinExistence type="predicted"/>
<keyword evidence="4" id="KW-0808">Transferase</keyword>
<dbReference type="SUPFAM" id="SSF47384">
    <property type="entry name" value="Homodimeric domain of signal transducing histidine kinase"/>
    <property type="match status" value="1"/>
</dbReference>
<dbReference type="RefSeq" id="WP_235020947.1">
    <property type="nucleotide sequence ID" value="NZ_FCNZ02000001.1"/>
</dbReference>
<dbReference type="InterPro" id="IPR003661">
    <property type="entry name" value="HisK_dim/P_dom"/>
</dbReference>
<dbReference type="SUPFAM" id="SSF55785">
    <property type="entry name" value="PYP-like sensor domain (PAS domain)"/>
    <property type="match status" value="1"/>
</dbReference>
<accession>A0A158EYJ5</accession>
<dbReference type="PRINTS" id="PR00344">
    <property type="entry name" value="BCTRLSENSOR"/>
</dbReference>
<evidence type="ECO:0000259" key="9">
    <source>
        <dbReference type="PROSITE" id="PS50109"/>
    </source>
</evidence>
<keyword evidence="3" id="KW-0597">Phosphoprotein</keyword>
<evidence type="ECO:0000256" key="3">
    <source>
        <dbReference type="ARBA" id="ARBA00022553"/>
    </source>
</evidence>
<evidence type="ECO:0000313" key="12">
    <source>
        <dbReference type="Proteomes" id="UP000054717"/>
    </source>
</evidence>
<dbReference type="InterPro" id="IPR035965">
    <property type="entry name" value="PAS-like_dom_sf"/>
</dbReference>
<organism evidence="11 12">
    <name type="scientific">Caballeronia telluris</name>
    <dbReference type="NCBI Taxonomy" id="326475"/>
    <lineage>
        <taxon>Bacteria</taxon>
        <taxon>Pseudomonadati</taxon>
        <taxon>Pseudomonadota</taxon>
        <taxon>Betaproteobacteria</taxon>
        <taxon>Burkholderiales</taxon>
        <taxon>Burkholderiaceae</taxon>
        <taxon>Caballeronia</taxon>
    </lineage>
</organism>
<dbReference type="STRING" id="326475.AWB66_00394"/>
<comment type="catalytic activity">
    <reaction evidence="1">
        <text>ATP + protein L-histidine = ADP + protein N-phospho-L-histidine.</text>
        <dbReference type="EC" id="2.7.13.3"/>
    </reaction>
</comment>
<keyword evidence="12" id="KW-1185">Reference proteome</keyword>
<keyword evidence="5" id="KW-0547">Nucleotide-binding</keyword>
<evidence type="ECO:0000256" key="5">
    <source>
        <dbReference type="ARBA" id="ARBA00022741"/>
    </source>
</evidence>
<dbReference type="InterPro" id="IPR036097">
    <property type="entry name" value="HisK_dim/P_sf"/>
</dbReference>
<dbReference type="CDD" id="cd00130">
    <property type="entry name" value="PAS"/>
    <property type="match status" value="1"/>
</dbReference>
<dbReference type="CDD" id="cd00082">
    <property type="entry name" value="HisKA"/>
    <property type="match status" value="1"/>
</dbReference>
<dbReference type="PANTHER" id="PTHR43065">
    <property type="entry name" value="SENSOR HISTIDINE KINASE"/>
    <property type="match status" value="1"/>
</dbReference>
<evidence type="ECO:0000259" key="10">
    <source>
        <dbReference type="PROSITE" id="PS50112"/>
    </source>
</evidence>
<dbReference type="SUPFAM" id="SSF55874">
    <property type="entry name" value="ATPase domain of HSP90 chaperone/DNA topoisomerase II/histidine kinase"/>
    <property type="match status" value="1"/>
</dbReference>
<evidence type="ECO:0000256" key="6">
    <source>
        <dbReference type="ARBA" id="ARBA00022777"/>
    </source>
</evidence>
<dbReference type="InterPro" id="IPR004358">
    <property type="entry name" value="Sig_transdc_His_kin-like_C"/>
</dbReference>
<keyword evidence="6" id="KW-0418">Kinase</keyword>
<dbReference type="GO" id="GO:0005524">
    <property type="term" value="F:ATP binding"/>
    <property type="evidence" value="ECO:0007669"/>
    <property type="project" value="UniProtKB-KW"/>
</dbReference>
<dbReference type="PANTHER" id="PTHR43065:SF10">
    <property type="entry name" value="PEROXIDE STRESS-ACTIVATED HISTIDINE KINASE MAK3"/>
    <property type="match status" value="1"/>
</dbReference>
<feature type="domain" description="PAS" evidence="10">
    <location>
        <begin position="95"/>
        <end position="139"/>
    </location>
</feature>
<dbReference type="Gene3D" id="3.30.565.10">
    <property type="entry name" value="Histidine kinase-like ATPase, C-terminal domain"/>
    <property type="match status" value="1"/>
</dbReference>
<keyword evidence="7" id="KW-0067">ATP-binding</keyword>
<sequence length="458" mass="50421">MTIVHAAAFSEAMLIAALIVQRVLRGRTAHAAPPAASAVVHAGERAALSGRPRASQTALFQELLRDRWQPVRRRIAMLPVGRMRRTPRHVSPEPLDAHCRESLERLPLAALIVDEEGRIELVNAVAEKLFGYARAEMIGAAAEWLVPGFLNDAHASVPARDDAPLMQHHFARRKDGTQFLVEVARNPVPSMDTRFTCALVIDRTDRYELQRNRQELAHLTRVCALGELTASLAHELNQPLTAILSNAQAAQRFMTREPIDLDEVREILSDLVEDNNRASGILRRIRALVKKGEVELAPLNLASVIGDVALLVHSDAIVRSMRVTLDVDASLPPVRGDKVQLQQVVLNLLLNAFDAMAHCAPSEREVVVSAVPDGTDRVHVAVRDRGAGLSADDRDRIFKPFYTSKRDGLGLGLSISRSILDMHGGRIWAENNEVRGATIHFTLPAAVEPRDASWRPAS</sequence>
<dbReference type="PROSITE" id="PS50112">
    <property type="entry name" value="PAS"/>
    <property type="match status" value="1"/>
</dbReference>